<dbReference type="CDD" id="cd01407">
    <property type="entry name" value="SIR2-fam"/>
    <property type="match status" value="1"/>
</dbReference>
<dbReference type="InterPro" id="IPR029035">
    <property type="entry name" value="DHS-like_NAD/FAD-binding_dom"/>
</dbReference>
<keyword evidence="2" id="KW-0520">NAD</keyword>
<organism evidence="4">
    <name type="scientific">hydrocarbon metagenome</name>
    <dbReference type="NCBI Taxonomy" id="938273"/>
    <lineage>
        <taxon>unclassified sequences</taxon>
        <taxon>metagenomes</taxon>
        <taxon>ecological metagenomes</taxon>
    </lineage>
</organism>
<comment type="caution">
    <text evidence="4">The sequence shown here is derived from an EMBL/GenBank/DDBJ whole genome shotgun (WGS) entry which is preliminary data.</text>
</comment>
<dbReference type="NCBIfam" id="NF001753">
    <property type="entry name" value="PRK00481.1-3"/>
    <property type="match status" value="1"/>
</dbReference>
<dbReference type="InterPro" id="IPR026590">
    <property type="entry name" value="Ssirtuin_cat_dom"/>
</dbReference>
<reference evidence="4" key="1">
    <citation type="journal article" date="2015" name="Proc. Natl. Acad. Sci. U.S.A.">
        <title>Networks of energetic and metabolic interactions define dynamics in microbial communities.</title>
        <authorList>
            <person name="Embree M."/>
            <person name="Liu J.K."/>
            <person name="Al-Bassam M.M."/>
            <person name="Zengler K."/>
        </authorList>
    </citation>
    <scope>NUCLEOTIDE SEQUENCE</scope>
</reference>
<dbReference type="PANTHER" id="PTHR11085:SF10">
    <property type="entry name" value="NAD-DEPENDENT PROTEIN DEACYLASE SIRTUIN-5, MITOCHONDRIAL-RELATED"/>
    <property type="match status" value="1"/>
</dbReference>
<evidence type="ECO:0000256" key="1">
    <source>
        <dbReference type="ARBA" id="ARBA00022679"/>
    </source>
</evidence>
<dbReference type="GO" id="GO:0070403">
    <property type="term" value="F:NAD+ binding"/>
    <property type="evidence" value="ECO:0007669"/>
    <property type="project" value="InterPro"/>
</dbReference>
<dbReference type="Pfam" id="PF02146">
    <property type="entry name" value="SIR2"/>
    <property type="match status" value="1"/>
</dbReference>
<dbReference type="Gene3D" id="3.40.50.1220">
    <property type="entry name" value="TPP-binding domain"/>
    <property type="match status" value="1"/>
</dbReference>
<accession>A0A0W8FTP6</accession>
<dbReference type="PROSITE" id="PS50305">
    <property type="entry name" value="SIRTUIN"/>
    <property type="match status" value="1"/>
</dbReference>
<evidence type="ECO:0000313" key="4">
    <source>
        <dbReference type="EMBL" id="KUG24094.1"/>
    </source>
</evidence>
<dbReference type="SUPFAM" id="SSF52467">
    <property type="entry name" value="DHS-like NAD/FAD-binding domain"/>
    <property type="match status" value="1"/>
</dbReference>
<name>A0A0W8FTP6_9ZZZZ</name>
<dbReference type="InterPro" id="IPR026591">
    <property type="entry name" value="Sirtuin_cat_small_dom_sf"/>
</dbReference>
<gene>
    <name evidence="4" type="ORF">ASZ90_006099</name>
</gene>
<sequence>MEAKINKVAEMIAASKKLVIFTGAGISTESGIPDFRGPDGLWTKVDPEDFTIDRFLRFNETRRKVWYLFIEGGALLDAEPNRAHLAIAELEKMNKLSSVITQNIDNLHQKAGNNPQKVHELHGNMQWLVCLDCGGRYPVDEMRKKHPSPDHFPVCEKCQGILKPGVVFFGEMLPQETLRMAERESEKCDLFMVIGSSLVVYPAAYMPLYAKQSGAKIVIINMGQTGQDDIADVFINAPAGDTMLRIIARLKEIMKK</sequence>
<dbReference type="AlphaFoldDB" id="A0A0W8FTP6"/>
<dbReference type="Gene3D" id="3.30.1600.10">
    <property type="entry name" value="SIR2/SIRT2 'Small Domain"/>
    <property type="match status" value="1"/>
</dbReference>
<protein>
    <submittedName>
        <fullName evidence="4">Nad-dependent protein deacetylase of sir2 family</fullName>
    </submittedName>
</protein>
<keyword evidence="1" id="KW-0808">Transferase</keyword>
<proteinExistence type="predicted"/>
<dbReference type="InterPro" id="IPR003000">
    <property type="entry name" value="Sirtuin"/>
</dbReference>
<dbReference type="PANTHER" id="PTHR11085">
    <property type="entry name" value="NAD-DEPENDENT PROTEIN DEACYLASE SIRTUIN-5, MITOCHONDRIAL-RELATED"/>
    <property type="match status" value="1"/>
</dbReference>
<feature type="domain" description="Deacetylase sirtuin-type" evidence="3">
    <location>
        <begin position="1"/>
        <end position="256"/>
    </location>
</feature>
<dbReference type="InterPro" id="IPR050134">
    <property type="entry name" value="NAD-dep_sirtuin_deacylases"/>
</dbReference>
<evidence type="ECO:0000256" key="2">
    <source>
        <dbReference type="ARBA" id="ARBA00023027"/>
    </source>
</evidence>
<dbReference type="EMBL" id="LNQE01000863">
    <property type="protein sequence ID" value="KUG24094.1"/>
    <property type="molecule type" value="Genomic_DNA"/>
</dbReference>
<evidence type="ECO:0000259" key="3">
    <source>
        <dbReference type="PROSITE" id="PS50305"/>
    </source>
</evidence>
<dbReference type="GO" id="GO:0017136">
    <property type="term" value="F:histone deacetylase activity, NAD-dependent"/>
    <property type="evidence" value="ECO:0007669"/>
    <property type="project" value="TreeGrafter"/>
</dbReference>